<keyword evidence="6" id="KW-0137">Centromere</keyword>
<dbReference type="GO" id="GO:0000776">
    <property type="term" value="C:kinetochore"/>
    <property type="evidence" value="ECO:0007669"/>
    <property type="project" value="UniProtKB-KW"/>
</dbReference>
<evidence type="ECO:0008006" key="10">
    <source>
        <dbReference type="Google" id="ProtNLM"/>
    </source>
</evidence>
<dbReference type="PANTHER" id="PTHR34832:SF1">
    <property type="entry name" value="CENTROMERE PROTEIN W"/>
    <property type="match status" value="1"/>
</dbReference>
<dbReference type="InterPro" id="IPR009072">
    <property type="entry name" value="Histone-fold"/>
</dbReference>
<dbReference type="AlphaFoldDB" id="A0A3Q3KCU0"/>
<dbReference type="Gene3D" id="1.10.20.10">
    <property type="entry name" value="Histone, subunit A"/>
    <property type="match status" value="1"/>
</dbReference>
<dbReference type="Ensembl" id="ENSMALT00000031731.1">
    <property type="protein sequence ID" value="ENSMALP00000031185.1"/>
    <property type="gene ID" value="ENSMALG00000021535.1"/>
</dbReference>
<protein>
    <recommendedName>
        <fullName evidence="10">Centromere protein W</fullName>
    </recommendedName>
</protein>
<keyword evidence="3" id="KW-0158">Chromosome</keyword>
<dbReference type="SUPFAM" id="SSF47113">
    <property type="entry name" value="Histone-fold"/>
    <property type="match status" value="1"/>
</dbReference>
<keyword evidence="9" id="KW-1185">Reference proteome</keyword>
<keyword evidence="5" id="KW-0539">Nucleus</keyword>
<proteinExistence type="inferred from homology"/>
<evidence type="ECO:0000256" key="3">
    <source>
        <dbReference type="ARBA" id="ARBA00022454"/>
    </source>
</evidence>
<dbReference type="GO" id="GO:0046982">
    <property type="term" value="F:protein heterodimerization activity"/>
    <property type="evidence" value="ECO:0007669"/>
    <property type="project" value="InterPro"/>
</dbReference>
<evidence type="ECO:0000313" key="9">
    <source>
        <dbReference type="Proteomes" id="UP000261600"/>
    </source>
</evidence>
<keyword evidence="4" id="KW-0995">Kinetochore</keyword>
<dbReference type="GO" id="GO:0003677">
    <property type="term" value="F:DNA binding"/>
    <property type="evidence" value="ECO:0007669"/>
    <property type="project" value="InterPro"/>
</dbReference>
<evidence type="ECO:0000256" key="2">
    <source>
        <dbReference type="ARBA" id="ARBA00004629"/>
    </source>
</evidence>
<dbReference type="PANTHER" id="PTHR34832">
    <property type="entry name" value="CENTROMERE PROTEIN W"/>
    <property type="match status" value="1"/>
</dbReference>
<comment type="subcellular location">
    <subcellularLocation>
        <location evidence="2">Chromosome</location>
        <location evidence="2">Centromere</location>
        <location evidence="2">Kinetochore</location>
    </subcellularLocation>
    <subcellularLocation>
        <location evidence="1">Nucleus</location>
    </subcellularLocation>
</comment>
<accession>A0A3Q3KCU0</accession>
<dbReference type="GO" id="GO:0051382">
    <property type="term" value="P:kinetochore assembly"/>
    <property type="evidence" value="ECO:0007669"/>
    <property type="project" value="InterPro"/>
</dbReference>
<evidence type="ECO:0000256" key="4">
    <source>
        <dbReference type="ARBA" id="ARBA00022838"/>
    </source>
</evidence>
<dbReference type="GO" id="GO:0000278">
    <property type="term" value="P:mitotic cell cycle"/>
    <property type="evidence" value="ECO:0007669"/>
    <property type="project" value="InterPro"/>
</dbReference>
<dbReference type="Pfam" id="PF15510">
    <property type="entry name" value="CENP-W"/>
    <property type="match status" value="1"/>
</dbReference>
<evidence type="ECO:0000256" key="1">
    <source>
        <dbReference type="ARBA" id="ARBA00004123"/>
    </source>
</evidence>
<dbReference type="GO" id="GO:0005654">
    <property type="term" value="C:nucleoplasm"/>
    <property type="evidence" value="ECO:0007669"/>
    <property type="project" value="TreeGrafter"/>
</dbReference>
<dbReference type="InterPro" id="IPR052484">
    <property type="entry name" value="CENP-W/WIP1"/>
</dbReference>
<comment type="similarity">
    <text evidence="7">Belongs to the CENP-W/WIP1 family.</text>
</comment>
<evidence type="ECO:0000256" key="5">
    <source>
        <dbReference type="ARBA" id="ARBA00023242"/>
    </source>
</evidence>
<evidence type="ECO:0000256" key="6">
    <source>
        <dbReference type="ARBA" id="ARBA00023328"/>
    </source>
</evidence>
<sequence length="77" mass="8552">AKMLNKTSNLKHIIKSEAKGKVKLRPASEAMLELLTLLFLNSLAEEAKAKSFEEKSTTIKAQHVRAVCKTMLKKARG</sequence>
<reference evidence="8" key="1">
    <citation type="submission" date="2025-08" db="UniProtKB">
        <authorList>
            <consortium name="Ensembl"/>
        </authorList>
    </citation>
    <scope>IDENTIFICATION</scope>
</reference>
<organism evidence="8 9">
    <name type="scientific">Monopterus albus</name>
    <name type="common">Swamp eel</name>
    <dbReference type="NCBI Taxonomy" id="43700"/>
    <lineage>
        <taxon>Eukaryota</taxon>
        <taxon>Metazoa</taxon>
        <taxon>Chordata</taxon>
        <taxon>Craniata</taxon>
        <taxon>Vertebrata</taxon>
        <taxon>Euteleostomi</taxon>
        <taxon>Actinopterygii</taxon>
        <taxon>Neopterygii</taxon>
        <taxon>Teleostei</taxon>
        <taxon>Neoteleostei</taxon>
        <taxon>Acanthomorphata</taxon>
        <taxon>Anabantaria</taxon>
        <taxon>Synbranchiformes</taxon>
        <taxon>Synbranchidae</taxon>
        <taxon>Monopterus</taxon>
    </lineage>
</organism>
<dbReference type="GO" id="GO:0007059">
    <property type="term" value="P:chromosome segregation"/>
    <property type="evidence" value="ECO:0007669"/>
    <property type="project" value="TreeGrafter"/>
</dbReference>
<dbReference type="InterPro" id="IPR028847">
    <property type="entry name" value="CENP-W"/>
</dbReference>
<reference evidence="8" key="2">
    <citation type="submission" date="2025-09" db="UniProtKB">
        <authorList>
            <consortium name="Ensembl"/>
        </authorList>
    </citation>
    <scope>IDENTIFICATION</scope>
</reference>
<evidence type="ECO:0000313" key="8">
    <source>
        <dbReference type="Ensembl" id="ENSMALP00000031185.1"/>
    </source>
</evidence>
<evidence type="ECO:0000256" key="7">
    <source>
        <dbReference type="ARBA" id="ARBA00038432"/>
    </source>
</evidence>
<dbReference type="Proteomes" id="UP000261600">
    <property type="component" value="Unplaced"/>
</dbReference>
<dbReference type="STRING" id="43700.ENSMALP00000031185"/>
<name>A0A3Q3KCU0_MONAL</name>